<feature type="active site" evidence="6">
    <location>
        <position position="104"/>
    </location>
</feature>
<dbReference type="Pfam" id="PF14543">
    <property type="entry name" value="TAXi_N"/>
    <property type="match status" value="2"/>
</dbReference>
<evidence type="ECO:0000256" key="4">
    <source>
        <dbReference type="ARBA" id="ARBA00022801"/>
    </source>
</evidence>
<evidence type="ECO:0000256" key="5">
    <source>
        <dbReference type="ARBA" id="ARBA00023180"/>
    </source>
</evidence>
<comment type="similarity">
    <text evidence="1 7">Belongs to the peptidase A1 family.</text>
</comment>
<reference evidence="10" key="1">
    <citation type="journal article" date="2014" name="Science">
        <title>The coffee genome provides insight into the convergent evolution of caffeine biosynthesis.</title>
        <authorList>
            <person name="Denoeud F."/>
            <person name="Carretero-Paulet L."/>
            <person name="Dereeper A."/>
            <person name="Droc G."/>
            <person name="Guyot R."/>
            <person name="Pietrella M."/>
            <person name="Zheng C."/>
            <person name="Alberti A."/>
            <person name="Anthony F."/>
            <person name="Aprea G."/>
            <person name="Aury J.M."/>
            <person name="Bento P."/>
            <person name="Bernard M."/>
            <person name="Bocs S."/>
            <person name="Campa C."/>
            <person name="Cenci A."/>
            <person name="Combes M.C."/>
            <person name="Crouzillat D."/>
            <person name="Da Silva C."/>
            <person name="Daddiego L."/>
            <person name="De Bellis F."/>
            <person name="Dussert S."/>
            <person name="Garsmeur O."/>
            <person name="Gayraud T."/>
            <person name="Guignon V."/>
            <person name="Jahn K."/>
            <person name="Jamilloux V."/>
            <person name="Joet T."/>
            <person name="Labadie K."/>
            <person name="Lan T."/>
            <person name="Leclercq J."/>
            <person name="Lepelley M."/>
            <person name="Leroy T."/>
            <person name="Li L.T."/>
            <person name="Librado P."/>
            <person name="Lopez L."/>
            <person name="Munoz A."/>
            <person name="Noel B."/>
            <person name="Pallavicini A."/>
            <person name="Perrotta G."/>
            <person name="Poncet V."/>
            <person name="Pot D."/>
            <person name="Priyono X."/>
            <person name="Rigoreau M."/>
            <person name="Rouard M."/>
            <person name="Rozas J."/>
            <person name="Tranchant-Dubreuil C."/>
            <person name="VanBuren R."/>
            <person name="Zhang Q."/>
            <person name="Andrade A.C."/>
            <person name="Argout X."/>
            <person name="Bertrand B."/>
            <person name="de Kochko A."/>
            <person name="Graziosi G."/>
            <person name="Henry R.J."/>
            <person name="Jayarama X."/>
            <person name="Ming R."/>
            <person name="Nagai C."/>
            <person name="Rounsley S."/>
            <person name="Sankoff D."/>
            <person name="Giuliano G."/>
            <person name="Albert V.A."/>
            <person name="Wincker P."/>
            <person name="Lashermes P."/>
        </authorList>
    </citation>
    <scope>NUCLEOTIDE SEQUENCE [LARGE SCALE GENOMIC DNA]</scope>
    <source>
        <strain evidence="10">cv. DH200-94</strain>
    </source>
</reference>
<dbReference type="GO" id="GO:0006508">
    <property type="term" value="P:proteolysis"/>
    <property type="evidence" value="ECO:0007669"/>
    <property type="project" value="UniProtKB-KW"/>
</dbReference>
<evidence type="ECO:0000256" key="3">
    <source>
        <dbReference type="ARBA" id="ARBA00022750"/>
    </source>
</evidence>
<dbReference type="InterPro" id="IPR051708">
    <property type="entry name" value="Plant_Aspart_Prot_A1"/>
</dbReference>
<dbReference type="InterPro" id="IPR001461">
    <property type="entry name" value="Aspartic_peptidase_A1"/>
</dbReference>
<dbReference type="Gene3D" id="2.40.70.10">
    <property type="entry name" value="Acid Proteases"/>
    <property type="match status" value="3"/>
</dbReference>
<dbReference type="InParanoid" id="A0A068VJF2"/>
<evidence type="ECO:0000313" key="10">
    <source>
        <dbReference type="Proteomes" id="UP000295252"/>
    </source>
</evidence>
<keyword evidence="5" id="KW-0325">Glycoprotein</keyword>
<accession>A0A068VJF2</accession>
<dbReference type="PANTHER" id="PTHR47967">
    <property type="entry name" value="OS07G0603500 PROTEIN-RELATED"/>
    <property type="match status" value="1"/>
</dbReference>
<dbReference type="Gramene" id="CDP19808">
    <property type="protein sequence ID" value="CDP19808"/>
    <property type="gene ID" value="GSCOC_T00005845001"/>
</dbReference>
<dbReference type="InterPro" id="IPR001969">
    <property type="entry name" value="Aspartic_peptidase_AS"/>
</dbReference>
<dbReference type="InterPro" id="IPR032799">
    <property type="entry name" value="TAXi_C"/>
</dbReference>
<feature type="domain" description="Peptidase A1" evidence="8">
    <location>
        <begin position="517"/>
        <end position="662"/>
    </location>
</feature>
<evidence type="ECO:0000313" key="9">
    <source>
        <dbReference type="EMBL" id="CDP19808.1"/>
    </source>
</evidence>
<dbReference type="Proteomes" id="UP000295252">
    <property type="component" value="Unassembled WGS sequence"/>
</dbReference>
<dbReference type="AlphaFoldDB" id="A0A068VJF2"/>
<dbReference type="EMBL" id="HG739785">
    <property type="protein sequence ID" value="CDP19808.1"/>
    <property type="molecule type" value="Genomic_DNA"/>
</dbReference>
<feature type="domain" description="Peptidase A1" evidence="8">
    <location>
        <begin position="86"/>
        <end position="432"/>
    </location>
</feature>
<dbReference type="OMA" id="CAHEQCH"/>
<dbReference type="GO" id="GO:0004190">
    <property type="term" value="F:aspartic-type endopeptidase activity"/>
    <property type="evidence" value="ECO:0007669"/>
    <property type="project" value="UniProtKB-KW"/>
</dbReference>
<dbReference type="InterPro" id="IPR033121">
    <property type="entry name" value="PEPTIDASE_A1"/>
</dbReference>
<dbReference type="InterPro" id="IPR021109">
    <property type="entry name" value="Peptidase_aspartic_dom_sf"/>
</dbReference>
<evidence type="ECO:0000256" key="7">
    <source>
        <dbReference type="RuleBase" id="RU000454"/>
    </source>
</evidence>
<evidence type="ECO:0000256" key="1">
    <source>
        <dbReference type="ARBA" id="ARBA00007447"/>
    </source>
</evidence>
<gene>
    <name evidence="9" type="ORF">GSCOC_T00005845001</name>
</gene>
<keyword evidence="2 7" id="KW-0645">Protease</keyword>
<feature type="active site" evidence="6">
    <location>
        <position position="321"/>
    </location>
</feature>
<keyword evidence="4 7" id="KW-0378">Hydrolase</keyword>
<sequence length="662" mass="73019">MSKRFILLCPSPTYLPLFLASFYVFLTIQADNNGLILDLIHRDSPEYPLHNPSLTPFQRAKNAVQRSFDRALTLDSSGVLPNGGEYLMRISYGTPPEETLAVVDTGSVLSWVQCSPCINCYKEKFRPFNPKKSSTFRVVPCSSDTCRIYYANNNTCGANSIKPSLPCPYGIVYNDRSYTRGVLAFDTISLGDSNKSRSFQRFGFGCGYENVGTTFPYLGSGLVGLGYGEFSLISQLYPTFSGKFSYCLGLSFDSAKPGKISFGNDQSITYSKGVVSTPFFTELGSPYYMIDLQGISVANTTLKFPNYLSSMLQVQGNIIIDSGTTITFLPLDLYVGLRSAVGGAMGNKTVPDPFSNFELCYASVNETKVPAVTFHFQGADLKLEPVNLFYRTSNTSVCLAFLPSNSVAILGNVAQMNVKVGYDLVKKIISFMPKDFFIKKIYYNDLIYILFSIKLLIFSFSNNWPDTPTSLHRDSPKSPLYNPSLSPLHHANNAFRRSFKCANHFASAKVIPSGGEYPTKISYGTPLFETLALIDTGSHVTWLQCLPCIHCYKENHQPFDPKNSSTFRSVPCTSKICHDFLGQKHTCYSKSSHKPCEYQVSHADSSYTYGDLATHAITLGSQHKKLSFQNFVFGCGHDNGGTFPDKGTGLVGLGPGGFSLLN</sequence>
<name>A0A068VJF2_COFCA</name>
<dbReference type="FunFam" id="2.40.70.10:FF:000021">
    <property type="entry name" value="Aspartyl protease AED1"/>
    <property type="match status" value="2"/>
</dbReference>
<proteinExistence type="inferred from homology"/>
<evidence type="ECO:0000256" key="2">
    <source>
        <dbReference type="ARBA" id="ARBA00022670"/>
    </source>
</evidence>
<protein>
    <submittedName>
        <fullName evidence="9">DH200=94 genomic scaffold, scaffold_701</fullName>
    </submittedName>
</protein>
<dbReference type="SUPFAM" id="SSF50630">
    <property type="entry name" value="Acid proteases"/>
    <property type="match status" value="2"/>
</dbReference>
<dbReference type="STRING" id="49390.A0A068VJF2"/>
<keyword evidence="10" id="KW-1185">Reference proteome</keyword>
<dbReference type="PhylomeDB" id="A0A068VJF2"/>
<keyword evidence="3 7" id="KW-0064">Aspartyl protease</keyword>
<dbReference type="OrthoDB" id="2747330at2759"/>
<dbReference type="PROSITE" id="PS51767">
    <property type="entry name" value="PEPTIDASE_A1"/>
    <property type="match status" value="2"/>
</dbReference>
<evidence type="ECO:0000256" key="6">
    <source>
        <dbReference type="PIRSR" id="PIRSR601461-1"/>
    </source>
</evidence>
<dbReference type="InterPro" id="IPR032861">
    <property type="entry name" value="TAXi_N"/>
</dbReference>
<dbReference type="Pfam" id="PF14541">
    <property type="entry name" value="TAXi_C"/>
    <property type="match status" value="1"/>
</dbReference>
<dbReference type="GO" id="GO:0005576">
    <property type="term" value="C:extracellular region"/>
    <property type="evidence" value="ECO:0007669"/>
    <property type="project" value="TreeGrafter"/>
</dbReference>
<dbReference type="PRINTS" id="PR00792">
    <property type="entry name" value="PEPSIN"/>
</dbReference>
<dbReference type="CDD" id="cd05476">
    <property type="entry name" value="pepsin_A_like_plant"/>
    <property type="match status" value="1"/>
</dbReference>
<dbReference type="InterPro" id="IPR034161">
    <property type="entry name" value="Pepsin-like_plant"/>
</dbReference>
<dbReference type="PROSITE" id="PS00141">
    <property type="entry name" value="ASP_PROTEASE"/>
    <property type="match status" value="1"/>
</dbReference>
<organism evidence="9 10">
    <name type="scientific">Coffea canephora</name>
    <name type="common">Robusta coffee</name>
    <dbReference type="NCBI Taxonomy" id="49390"/>
    <lineage>
        <taxon>Eukaryota</taxon>
        <taxon>Viridiplantae</taxon>
        <taxon>Streptophyta</taxon>
        <taxon>Embryophyta</taxon>
        <taxon>Tracheophyta</taxon>
        <taxon>Spermatophyta</taxon>
        <taxon>Magnoliopsida</taxon>
        <taxon>eudicotyledons</taxon>
        <taxon>Gunneridae</taxon>
        <taxon>Pentapetalae</taxon>
        <taxon>asterids</taxon>
        <taxon>lamiids</taxon>
        <taxon>Gentianales</taxon>
        <taxon>Rubiaceae</taxon>
        <taxon>Ixoroideae</taxon>
        <taxon>Gardenieae complex</taxon>
        <taxon>Bertiereae - Coffeeae clade</taxon>
        <taxon>Coffeeae</taxon>
        <taxon>Coffea</taxon>
    </lineage>
</organism>
<dbReference type="PANTHER" id="PTHR47967:SF128">
    <property type="entry name" value="ASPARTIC PROTEINASE CDR1-LIKE"/>
    <property type="match status" value="1"/>
</dbReference>
<evidence type="ECO:0000259" key="8">
    <source>
        <dbReference type="PROSITE" id="PS51767"/>
    </source>
</evidence>